<reference evidence="1" key="1">
    <citation type="submission" date="2017-08" db="EMBL/GenBank/DDBJ databases">
        <authorList>
            <consortium name="Urmite Genomes"/>
        </authorList>
    </citation>
    <scope>NUCLEOTIDE SEQUENCE [LARGE SCALE GENOMIC DNA]</scope>
    <source>
        <strain evidence="1">IHUMI-LCC2</strain>
    </source>
</reference>
<dbReference type="Gene3D" id="3.90.176.10">
    <property type="entry name" value="Toxin ADP-ribosyltransferase, Chain A, domain 1"/>
    <property type="match status" value="1"/>
</dbReference>
<dbReference type="PROSITE" id="PS51996">
    <property type="entry name" value="TR_MART"/>
    <property type="match status" value="1"/>
</dbReference>
<dbReference type="KEGG" id="vg:35382491"/>
<sequence length="205" mass="23967">MEYDYKYKEILRNNMVKDNIVDAYAFESYFIINNSIRRKRISKTIYNAIAHIISIIDRMPGLPEDTVIYRALNNECYENLDIGESIIDEAFTSFTISETMGNSMTSNATMESILPKGTKFIYIGAEYEILTYPGVKYTIEDKTTIKVYKVELPKYYVDLESIYNLDNIKSYVDESLDNDYKGIPNLESSEYYTYIVEKLNLEEYI</sequence>
<accession>A0A2I2L4Z1</accession>
<organism evidence="1">
    <name type="scientific">Orpheovirus IHUMI-LCC2</name>
    <dbReference type="NCBI Taxonomy" id="2023057"/>
    <lineage>
        <taxon>Viruses</taxon>
        <taxon>Varidnaviria</taxon>
        <taxon>Bamfordvirae</taxon>
        <taxon>Nucleocytoviricota</taxon>
        <taxon>Megaviricetes</taxon>
        <taxon>Pimascovirales</taxon>
        <taxon>Ocovirineae</taxon>
        <taxon>Orpheoviridae</taxon>
        <taxon>Alphaorpheovirus</taxon>
        <taxon>Alphaorpheovirus massiliense</taxon>
    </lineage>
</organism>
<gene>
    <name evidence="1" type="ORF">ORPV_677</name>
</gene>
<evidence type="ECO:0000313" key="2">
    <source>
        <dbReference type="Proteomes" id="UP000236316"/>
    </source>
</evidence>
<dbReference type="Proteomes" id="UP000236316">
    <property type="component" value="Segment"/>
</dbReference>
<proteinExistence type="predicted"/>
<keyword evidence="2" id="KW-1185">Reference proteome</keyword>
<dbReference type="RefSeq" id="YP_009448883.1">
    <property type="nucleotide sequence ID" value="NC_036594.1"/>
</dbReference>
<dbReference type="SUPFAM" id="SSF56399">
    <property type="entry name" value="ADP-ribosylation"/>
    <property type="match status" value="1"/>
</dbReference>
<dbReference type="GeneID" id="35382491"/>
<protein>
    <submittedName>
        <fullName evidence="1">Uncharacterized protein</fullName>
    </submittedName>
</protein>
<dbReference type="EMBL" id="LT906555">
    <property type="protein sequence ID" value="SNW62581.1"/>
    <property type="molecule type" value="Genomic_DNA"/>
</dbReference>
<evidence type="ECO:0000313" key="1">
    <source>
        <dbReference type="EMBL" id="SNW62581.1"/>
    </source>
</evidence>
<name>A0A2I2L4Z1_9VIRU</name>